<evidence type="ECO:0000313" key="2">
    <source>
        <dbReference type="Proteomes" id="UP000054995"/>
    </source>
</evidence>
<organism evidence="1 2">
    <name type="scientific">Trichinella pseudospiralis</name>
    <name type="common">Parasitic roundworm</name>
    <dbReference type="NCBI Taxonomy" id="6337"/>
    <lineage>
        <taxon>Eukaryota</taxon>
        <taxon>Metazoa</taxon>
        <taxon>Ecdysozoa</taxon>
        <taxon>Nematoda</taxon>
        <taxon>Enoplea</taxon>
        <taxon>Dorylaimia</taxon>
        <taxon>Trichinellida</taxon>
        <taxon>Trichinellidae</taxon>
        <taxon>Trichinella</taxon>
    </lineage>
</organism>
<comment type="caution">
    <text evidence="1">The sequence shown here is derived from an EMBL/GenBank/DDBJ whole genome shotgun (WGS) entry which is preliminary data.</text>
</comment>
<dbReference type="Proteomes" id="UP000054995">
    <property type="component" value="Unassembled WGS sequence"/>
</dbReference>
<protein>
    <submittedName>
        <fullName evidence="1">Uncharacterized protein</fullName>
    </submittedName>
</protein>
<name>A0A0V1FYK8_TRIPS</name>
<sequence>MNASISPFFTSKCPYAQKIVICLGFKFMILTSINIYCNFSCASSKYENTAEPLISYNENSFFCQPIKH</sequence>
<reference evidence="1 2" key="1">
    <citation type="submission" date="2015-01" db="EMBL/GenBank/DDBJ databases">
        <title>Evolution of Trichinella species and genotypes.</title>
        <authorList>
            <person name="Korhonen P.K."/>
            <person name="Edoardo P."/>
            <person name="Giuseppe L.R."/>
            <person name="Gasser R.B."/>
        </authorList>
    </citation>
    <scope>NUCLEOTIDE SEQUENCE [LARGE SCALE GENOMIC DNA]</scope>
    <source>
        <strain evidence="1">ISS470</strain>
    </source>
</reference>
<proteinExistence type="predicted"/>
<keyword evidence="2" id="KW-1185">Reference proteome</keyword>
<gene>
    <name evidence="1" type="ORF">T4D_10869</name>
</gene>
<accession>A0A0V1FYK8</accession>
<evidence type="ECO:0000313" key="1">
    <source>
        <dbReference type="EMBL" id="KRY90940.1"/>
    </source>
</evidence>
<dbReference type="EMBL" id="JYDT01000017">
    <property type="protein sequence ID" value="KRY90940.1"/>
    <property type="molecule type" value="Genomic_DNA"/>
</dbReference>
<dbReference type="AlphaFoldDB" id="A0A0V1FYK8"/>